<dbReference type="GeneID" id="20224274"/>
<sequence>MFTAGEEAASLLADDSRPIADYGAQSPAAAPSHARTRRYAAGALCALAVVALAGARDAPAPARAQTAFAARPALAWEAANEYTARLGAIAREYPWQGADFQVVDCLRPFSLALTVDHRAQETVAWSLEAPDREVSTHYGPRAEGLVLVAVGDYALRVTSVSVDGVVAASGGGTVAVRYVRRELRDLSEADRTTWLDALALMWTVDGDEGRKKYDARFVSSDELLALHATNSALRDNDHFHNGAGFLAQHLRLDEMVLDSLQSVDASISTPYWDWTIESKLVEDRVISSPLDTPLWTADWFGSLNYAEAPVVVGPHYGLSTDEFFRRGFEAWAIRDGRWAYATVKRYDDVSGVSYPLNSYGFLRSPWNNNPSPYVTRVNFKYDADDVDAGLSPAKSWPTCTNLYDFLLPNATAVDFMTHLEDMTVHANVHQVLGGTILDVESTQAMLDAYDAVGSSAASCYQTVAERHLWRNYFSEMKPACDPMAVSTSEDLRACQLDCDALPTSRLAEIGLWSMSNYKCPSDHSVPALDAEGFAAVGAAVCASTFLKGEHLEASGTTDPSFFLVHPTLARYYQIKRLMPAFSYEDDWATVDGSSDACIPAIGDCFSDGQGTVEDPEDCCAGHFRYSTFYVDVDRTVASAAKTNEAVVDAADPRNAGADNLVFHHLRFEHCDEDFSGLFAGNFDRTRQPGDTLESIEAAAGKASADAPGVAGASMTGEIPIEGGLSRNDASVYVAALSGGLEAVQEAKKDLRTRSGAVEKQAPASKQRVKDGSQVLELKVQETSGDALCYPDGATLFPALLQAKAGFHTGGKPWGGMLLTDRGQYGGLHSNHLDPTFTYDHLAALRPAVDGYDEMRDACAAGGDCAYHFKKTCTYEDAAMRGKDLAYSGVFSCSEACVVDRFYAIDDPDLDLGPDERRSCAQPVLATLFNTPDLFKSCLTPDYDYTRGGAASGADGCHECIDACHRYRTMPTIEPCGVSFDKVAYELRCKYAGDESGGPANSASLKAAEALLQEYLPALKALPGAEVTRVMCGGCHDFKIVVNQPCADHDAWKAADYAPAPEILAKLKAIEGISSVETQEYTCQPL</sequence>
<dbReference type="InterPro" id="IPR008922">
    <property type="entry name" value="Di-copper_centre_dom_sf"/>
</dbReference>
<protein>
    <recommendedName>
        <fullName evidence="1">Tyrosinase copper-binding domain-containing protein</fullName>
    </recommendedName>
</protein>
<dbReference type="KEGG" id="aaf:AURANDRAFT_63293"/>
<accession>F0Y649</accession>
<dbReference type="Gene3D" id="1.10.1280.10">
    <property type="entry name" value="Di-copper center containing domain from catechol oxidase"/>
    <property type="match status" value="1"/>
</dbReference>
<dbReference type="AlphaFoldDB" id="F0Y649"/>
<name>F0Y649_AURAN</name>
<reference evidence="2 3" key="1">
    <citation type="journal article" date="2011" name="Proc. Natl. Acad. Sci. U.S.A.">
        <title>Niche of harmful alga Aureococcus anophagefferens revealed through ecogenomics.</title>
        <authorList>
            <person name="Gobler C.J."/>
            <person name="Berry D.L."/>
            <person name="Dyhrman S.T."/>
            <person name="Wilhelm S.W."/>
            <person name="Salamov A."/>
            <person name="Lobanov A.V."/>
            <person name="Zhang Y."/>
            <person name="Collier J.L."/>
            <person name="Wurch L.L."/>
            <person name="Kustka A.B."/>
            <person name="Dill B.D."/>
            <person name="Shah M."/>
            <person name="VerBerkmoes N.C."/>
            <person name="Kuo A."/>
            <person name="Terry A."/>
            <person name="Pangilinan J."/>
            <person name="Lindquist E.A."/>
            <person name="Lucas S."/>
            <person name="Paulsen I.T."/>
            <person name="Hattenrath-Lehmann T.K."/>
            <person name="Talmage S.C."/>
            <person name="Walker E.A."/>
            <person name="Koch F."/>
            <person name="Burson A.M."/>
            <person name="Marcoval M.A."/>
            <person name="Tang Y.Z."/>
            <person name="Lecleir G.R."/>
            <person name="Coyne K.J."/>
            <person name="Berg G.M."/>
            <person name="Bertrand E.M."/>
            <person name="Saito M.A."/>
            <person name="Gladyshev V.N."/>
            <person name="Grigoriev I.V."/>
        </authorList>
    </citation>
    <scope>NUCLEOTIDE SEQUENCE [LARGE SCALE GENOMIC DNA]</scope>
    <source>
        <strain evidence="3">CCMP 1984</strain>
    </source>
</reference>
<gene>
    <name evidence="2" type="ORF">AURANDRAFT_63293</name>
</gene>
<dbReference type="EMBL" id="GL833125">
    <property type="protein sequence ID" value="EGB09679.1"/>
    <property type="molecule type" value="Genomic_DNA"/>
</dbReference>
<dbReference type="Pfam" id="PF00264">
    <property type="entry name" value="Tyrosinase"/>
    <property type="match status" value="1"/>
</dbReference>
<dbReference type="Proteomes" id="UP000002729">
    <property type="component" value="Unassembled WGS sequence"/>
</dbReference>
<dbReference type="GO" id="GO:0016491">
    <property type="term" value="F:oxidoreductase activity"/>
    <property type="evidence" value="ECO:0007669"/>
    <property type="project" value="InterPro"/>
</dbReference>
<evidence type="ECO:0000313" key="2">
    <source>
        <dbReference type="EMBL" id="EGB09679.1"/>
    </source>
</evidence>
<evidence type="ECO:0000313" key="3">
    <source>
        <dbReference type="Proteomes" id="UP000002729"/>
    </source>
</evidence>
<evidence type="ECO:0000259" key="1">
    <source>
        <dbReference type="Pfam" id="PF00264"/>
    </source>
</evidence>
<organism evidence="3">
    <name type="scientific">Aureococcus anophagefferens</name>
    <name type="common">Harmful bloom alga</name>
    <dbReference type="NCBI Taxonomy" id="44056"/>
    <lineage>
        <taxon>Eukaryota</taxon>
        <taxon>Sar</taxon>
        <taxon>Stramenopiles</taxon>
        <taxon>Ochrophyta</taxon>
        <taxon>Pelagophyceae</taxon>
        <taxon>Pelagomonadales</taxon>
        <taxon>Pelagomonadaceae</taxon>
        <taxon>Aureococcus</taxon>
    </lineage>
</organism>
<dbReference type="SUPFAM" id="SSF48056">
    <property type="entry name" value="Di-copper centre-containing domain"/>
    <property type="match status" value="1"/>
</dbReference>
<keyword evidence="3" id="KW-1185">Reference proteome</keyword>
<proteinExistence type="predicted"/>
<feature type="domain" description="Tyrosinase copper-binding" evidence="1">
    <location>
        <begin position="221"/>
        <end position="441"/>
    </location>
</feature>
<dbReference type="InterPro" id="IPR002227">
    <property type="entry name" value="Tyrosinase_Cu-bd"/>
</dbReference>
<dbReference type="InParanoid" id="F0Y649"/>
<dbReference type="RefSeq" id="XP_009035724.1">
    <property type="nucleotide sequence ID" value="XM_009037476.1"/>
</dbReference>
<dbReference type="OrthoDB" id="199749at2759"/>